<dbReference type="GO" id="GO:0005829">
    <property type="term" value="C:cytosol"/>
    <property type="evidence" value="ECO:0007669"/>
    <property type="project" value="TreeGrafter"/>
</dbReference>
<dbReference type="GO" id="GO:0005524">
    <property type="term" value="F:ATP binding"/>
    <property type="evidence" value="ECO:0007669"/>
    <property type="project" value="UniProtKB-KW"/>
</dbReference>
<dbReference type="Pfam" id="PF00288">
    <property type="entry name" value="GHMP_kinases_N"/>
    <property type="match status" value="1"/>
</dbReference>
<dbReference type="Gene3D" id="3.30.230.10">
    <property type="match status" value="1"/>
</dbReference>
<evidence type="ECO:0000259" key="6">
    <source>
        <dbReference type="Pfam" id="PF00288"/>
    </source>
</evidence>
<dbReference type="EMBL" id="CAFBOG010000086">
    <property type="protein sequence ID" value="CAB4981281.1"/>
    <property type="molecule type" value="Genomic_DNA"/>
</dbReference>
<protein>
    <submittedName>
        <fullName evidence="9">Unannotated protein</fullName>
    </submittedName>
</protein>
<keyword evidence="3" id="KW-0547">Nucleotide-binding</keyword>
<accession>A0A6J7MJW6</accession>
<dbReference type="InterPro" id="IPR000705">
    <property type="entry name" value="Galactokinase"/>
</dbReference>
<dbReference type="InterPro" id="IPR019741">
    <property type="entry name" value="Galactokinase_CS"/>
</dbReference>
<dbReference type="PROSITE" id="PS00627">
    <property type="entry name" value="GHMP_KINASES_ATP"/>
    <property type="match status" value="1"/>
</dbReference>
<feature type="domain" description="GHMP kinase N-terminal" evidence="6">
    <location>
        <begin position="78"/>
        <end position="153"/>
    </location>
</feature>
<dbReference type="SUPFAM" id="SSF54211">
    <property type="entry name" value="Ribosomal protein S5 domain 2-like"/>
    <property type="match status" value="1"/>
</dbReference>
<dbReference type="InterPro" id="IPR020568">
    <property type="entry name" value="Ribosomal_Su5_D2-typ_SF"/>
</dbReference>
<dbReference type="PANTHER" id="PTHR10457">
    <property type="entry name" value="MEVALONATE KINASE/GALACTOKINASE"/>
    <property type="match status" value="1"/>
</dbReference>
<dbReference type="PANTHER" id="PTHR10457:SF7">
    <property type="entry name" value="GALACTOKINASE-RELATED"/>
    <property type="match status" value="1"/>
</dbReference>
<keyword evidence="2" id="KW-0808">Transferase</keyword>
<evidence type="ECO:0000256" key="1">
    <source>
        <dbReference type="ARBA" id="ARBA00006566"/>
    </source>
</evidence>
<feature type="domain" description="Galactokinase N-terminal" evidence="8">
    <location>
        <begin position="5"/>
        <end position="42"/>
    </location>
</feature>
<dbReference type="SUPFAM" id="SSF55060">
    <property type="entry name" value="GHMP Kinase, C-terminal domain"/>
    <property type="match status" value="1"/>
</dbReference>
<name>A0A6J7MJW6_9ZZZZ</name>
<evidence type="ECO:0000259" key="7">
    <source>
        <dbReference type="Pfam" id="PF08544"/>
    </source>
</evidence>
<dbReference type="PRINTS" id="PR00473">
    <property type="entry name" value="GALCTOKINASE"/>
</dbReference>
<feature type="domain" description="GHMP kinase C-terminal" evidence="7">
    <location>
        <begin position="249"/>
        <end position="315"/>
    </location>
</feature>
<dbReference type="AlphaFoldDB" id="A0A6J7MJW6"/>
<dbReference type="InterPro" id="IPR014721">
    <property type="entry name" value="Ribsml_uS5_D2-typ_fold_subgr"/>
</dbReference>
<evidence type="ECO:0000313" key="9">
    <source>
        <dbReference type="EMBL" id="CAB4981281.1"/>
    </source>
</evidence>
<evidence type="ECO:0000256" key="3">
    <source>
        <dbReference type="ARBA" id="ARBA00022741"/>
    </source>
</evidence>
<dbReference type="PROSITE" id="PS00106">
    <property type="entry name" value="GALACTOKINASE"/>
    <property type="match status" value="1"/>
</dbReference>
<dbReference type="GO" id="GO:0006012">
    <property type="term" value="P:galactose metabolic process"/>
    <property type="evidence" value="ECO:0007669"/>
    <property type="project" value="InterPro"/>
</dbReference>
<keyword evidence="4" id="KW-0418">Kinase</keyword>
<dbReference type="InterPro" id="IPR006203">
    <property type="entry name" value="GHMP_knse_ATP-bd_CS"/>
</dbReference>
<dbReference type="InterPro" id="IPR019539">
    <property type="entry name" value="GalKase_N"/>
</dbReference>
<keyword evidence="5" id="KW-0067">ATP-binding</keyword>
<dbReference type="Gene3D" id="3.30.70.890">
    <property type="entry name" value="GHMP kinase, C-terminal domain"/>
    <property type="match status" value="1"/>
</dbReference>
<gene>
    <name evidence="9" type="ORF">UFOPK3914_01035</name>
</gene>
<comment type="similarity">
    <text evidence="1">Belongs to the GHMP kinase family. GalK subfamily.</text>
</comment>
<dbReference type="InterPro" id="IPR013750">
    <property type="entry name" value="GHMP_kinase_C_dom"/>
</dbReference>
<evidence type="ECO:0000256" key="4">
    <source>
        <dbReference type="ARBA" id="ARBA00022777"/>
    </source>
</evidence>
<dbReference type="PIRSF" id="PIRSF000530">
    <property type="entry name" value="Galactokinase"/>
    <property type="match status" value="1"/>
</dbReference>
<dbReference type="InterPro" id="IPR036554">
    <property type="entry name" value="GHMP_kinase_C_sf"/>
</dbReference>
<reference evidence="9" key="1">
    <citation type="submission" date="2020-05" db="EMBL/GenBank/DDBJ databases">
        <authorList>
            <person name="Chiriac C."/>
            <person name="Salcher M."/>
            <person name="Ghai R."/>
            <person name="Kavagutti S V."/>
        </authorList>
    </citation>
    <scope>NUCLEOTIDE SEQUENCE</scope>
</reference>
<evidence type="ECO:0000259" key="8">
    <source>
        <dbReference type="Pfam" id="PF10509"/>
    </source>
</evidence>
<dbReference type="GO" id="GO:0004335">
    <property type="term" value="F:galactokinase activity"/>
    <property type="evidence" value="ECO:0007669"/>
    <property type="project" value="InterPro"/>
</dbReference>
<dbReference type="Pfam" id="PF10509">
    <property type="entry name" value="GalKase_gal_bdg"/>
    <property type="match status" value="1"/>
</dbReference>
<dbReference type="PRINTS" id="PR00959">
    <property type="entry name" value="MEVGALKINASE"/>
</dbReference>
<evidence type="ECO:0000256" key="5">
    <source>
        <dbReference type="ARBA" id="ARBA00022840"/>
    </source>
</evidence>
<dbReference type="InterPro" id="IPR006204">
    <property type="entry name" value="GHMP_kinase_N_dom"/>
</dbReference>
<proteinExistence type="inferred from homology"/>
<evidence type="ECO:0000256" key="2">
    <source>
        <dbReference type="ARBA" id="ARBA00022679"/>
    </source>
</evidence>
<dbReference type="InterPro" id="IPR006206">
    <property type="entry name" value="Mevalonate/galactokinase"/>
</dbReference>
<dbReference type="Pfam" id="PF08544">
    <property type="entry name" value="GHMP_kinases_C"/>
    <property type="match status" value="1"/>
</dbReference>
<organism evidence="9">
    <name type="scientific">freshwater metagenome</name>
    <dbReference type="NCBI Taxonomy" id="449393"/>
    <lineage>
        <taxon>unclassified sequences</taxon>
        <taxon>metagenomes</taxon>
        <taxon>ecological metagenomes</taxon>
    </lineage>
</organism>
<sequence>MPEQFRAIAPGRVNLIGDHTDYMGGLAFPMAINLATTITASRGGSRIELTSEQLEGTLDLPLPASNAHLAAPSWGRYVAGVAAELGSRVGFVGRVSSTLPLGSGLSSSAALEVATALALGDFGSPFEIAVRCQRAEQLASGVPCGIMDQLAITSATLGNAMLIDFSDNSVTNVAIPDEAQFWVIHCGQERKLVGSAYGERRAQAEAAAALLGPLPLADMNSINALADPLLRRRARHVQSECERVKEFAAALASSELDHCGRLMLQSHASLRDDYEVSTSTLNSLVTQLCTTPGVFGARLTGAGFGGCVVALADPEVELEGWRVSPSAGARVEWLS</sequence>